<evidence type="ECO:0000259" key="1">
    <source>
        <dbReference type="Pfam" id="PF11716"/>
    </source>
</evidence>
<dbReference type="NCBIfam" id="TIGR03083">
    <property type="entry name" value="maleylpyruvate isomerase family mycothiol-dependent enzyme"/>
    <property type="match status" value="1"/>
</dbReference>
<dbReference type="GO" id="GO:0016853">
    <property type="term" value="F:isomerase activity"/>
    <property type="evidence" value="ECO:0007669"/>
    <property type="project" value="UniProtKB-KW"/>
</dbReference>
<protein>
    <submittedName>
        <fullName evidence="2">Maleylpyruvate isomerase</fullName>
    </submittedName>
</protein>
<dbReference type="AlphaFoldDB" id="A0A3E0A678"/>
<reference evidence="2 3" key="1">
    <citation type="submission" date="2018-08" db="EMBL/GenBank/DDBJ databases">
        <title>Sequencing the genomes of 1000 actinobacteria strains.</title>
        <authorList>
            <person name="Klenk H.-P."/>
        </authorList>
    </citation>
    <scope>NUCLEOTIDE SEQUENCE [LARGE SCALE GENOMIC DNA]</scope>
    <source>
        <strain evidence="2 3">DSM 44099</strain>
    </source>
</reference>
<dbReference type="Proteomes" id="UP000256913">
    <property type="component" value="Unassembled WGS sequence"/>
</dbReference>
<dbReference type="Pfam" id="PF11716">
    <property type="entry name" value="MDMPI_N"/>
    <property type="match status" value="1"/>
</dbReference>
<dbReference type="InterPro" id="IPR036527">
    <property type="entry name" value="SCP2_sterol-bd_dom_sf"/>
</dbReference>
<accession>A0A3E0A678</accession>
<dbReference type="InterPro" id="IPR034660">
    <property type="entry name" value="DinB/YfiT-like"/>
</dbReference>
<gene>
    <name evidence="2" type="ORF">DFJ67_8070</name>
</gene>
<name>A0A3E0A678_9ACTN</name>
<evidence type="ECO:0000313" key="2">
    <source>
        <dbReference type="EMBL" id="REG01981.1"/>
    </source>
</evidence>
<comment type="caution">
    <text evidence="2">The sequence shown here is derived from an EMBL/GenBank/DDBJ whole genome shotgun (WGS) entry which is preliminary data.</text>
</comment>
<dbReference type="InterPro" id="IPR017517">
    <property type="entry name" value="Maleyloyr_isom"/>
</dbReference>
<keyword evidence="2" id="KW-0413">Isomerase</keyword>
<keyword evidence="3" id="KW-1185">Reference proteome</keyword>
<dbReference type="SUPFAM" id="SSF55718">
    <property type="entry name" value="SCP-like"/>
    <property type="match status" value="1"/>
</dbReference>
<sequence length="242" mass="25433">MVLRVVKGAFVSTDPLSLMAEVNRATERLIATAEGFDDAAVAAPSALPGWTRGHVLAHVARNADGMRNLLTWARTGVVTPQYQPGQREADIAADADRPAAVHLADIRESALAYAAAADALTPEQWATILDIPGQPQAAVFGVWRRLREVEVHHVDLAAGYGHDDWPDWFGHRLLHEVTSGLGDTPPLVLRPLGAGHPLEVGTGGPVVSGSACALAAWVTGRSDGAGLTVSPDGPLPTPPAWI</sequence>
<dbReference type="InterPro" id="IPR024344">
    <property type="entry name" value="MDMPI_metal-binding"/>
</dbReference>
<dbReference type="EMBL" id="QUMQ01000001">
    <property type="protein sequence ID" value="REG01981.1"/>
    <property type="molecule type" value="Genomic_DNA"/>
</dbReference>
<dbReference type="GO" id="GO:0046872">
    <property type="term" value="F:metal ion binding"/>
    <property type="evidence" value="ECO:0007669"/>
    <property type="project" value="InterPro"/>
</dbReference>
<organism evidence="2 3">
    <name type="scientific">Asanoa ferruginea</name>
    <dbReference type="NCBI Taxonomy" id="53367"/>
    <lineage>
        <taxon>Bacteria</taxon>
        <taxon>Bacillati</taxon>
        <taxon>Actinomycetota</taxon>
        <taxon>Actinomycetes</taxon>
        <taxon>Micromonosporales</taxon>
        <taxon>Micromonosporaceae</taxon>
        <taxon>Asanoa</taxon>
    </lineage>
</organism>
<proteinExistence type="predicted"/>
<keyword evidence="2" id="KW-0670">Pyruvate</keyword>
<dbReference type="Gene3D" id="3.30.1050.20">
    <property type="match status" value="1"/>
</dbReference>
<feature type="domain" description="Mycothiol-dependent maleylpyruvate isomerase metal-binding" evidence="1">
    <location>
        <begin position="24"/>
        <end position="157"/>
    </location>
</feature>
<dbReference type="SUPFAM" id="SSF109854">
    <property type="entry name" value="DinB/YfiT-like putative metalloenzymes"/>
    <property type="match status" value="1"/>
</dbReference>
<dbReference type="Gene3D" id="1.20.120.450">
    <property type="entry name" value="dinb family like domain"/>
    <property type="match status" value="1"/>
</dbReference>
<evidence type="ECO:0000313" key="3">
    <source>
        <dbReference type="Proteomes" id="UP000256913"/>
    </source>
</evidence>